<accession>A0A1C7M195</accession>
<organism evidence="3 4">
    <name type="scientific">Grifola frondosa</name>
    <name type="common">Maitake</name>
    <name type="synonym">Polyporus frondosus</name>
    <dbReference type="NCBI Taxonomy" id="5627"/>
    <lineage>
        <taxon>Eukaryota</taxon>
        <taxon>Fungi</taxon>
        <taxon>Dikarya</taxon>
        <taxon>Basidiomycota</taxon>
        <taxon>Agaricomycotina</taxon>
        <taxon>Agaricomycetes</taxon>
        <taxon>Polyporales</taxon>
        <taxon>Grifolaceae</taxon>
        <taxon>Grifola</taxon>
    </lineage>
</organism>
<sequence>MTLIFLVFHLQLIGFFEISPHLLQSGERTRSALGILDALVHSLRLTTLDADDTRMSIFPPRLVPTVAASSPALGDAGEPVELVRTELAAWMRRSSYTLAHTCPEAVEYAPLMCGMPAWTDVSEGEIRKEECRRLAWSSLMVAASHGSYNTSDSAFSPQMDLFIMDSANTST</sequence>
<keyword evidence="1" id="KW-0732">Signal</keyword>
<keyword evidence="4" id="KW-1185">Reference proteome</keyword>
<dbReference type="STRING" id="5627.A0A1C7M195"/>
<gene>
    <name evidence="3" type="ORF">A0H81_09502</name>
    <name evidence="2" type="ORF">A0H81_14807</name>
</gene>
<evidence type="ECO:0000313" key="2">
    <source>
        <dbReference type="EMBL" id="OBZ65209.1"/>
    </source>
</evidence>
<name>A0A1C7M195_GRIFR</name>
<dbReference type="EMBL" id="LUGG01000013">
    <property type="protein sequence ID" value="OBZ70720.1"/>
    <property type="molecule type" value="Genomic_DNA"/>
</dbReference>
<protein>
    <submittedName>
        <fullName evidence="3">Uncharacterized protein</fullName>
    </submittedName>
</protein>
<feature type="chain" id="PRO_5011890901" evidence="1">
    <location>
        <begin position="16"/>
        <end position="171"/>
    </location>
</feature>
<dbReference type="AlphaFoldDB" id="A0A1C7M195"/>
<evidence type="ECO:0000256" key="1">
    <source>
        <dbReference type="SAM" id="SignalP"/>
    </source>
</evidence>
<evidence type="ECO:0000313" key="3">
    <source>
        <dbReference type="EMBL" id="OBZ70720.1"/>
    </source>
</evidence>
<dbReference type="EMBL" id="LUGG01000048">
    <property type="protein sequence ID" value="OBZ65209.1"/>
    <property type="molecule type" value="Genomic_DNA"/>
</dbReference>
<feature type="signal peptide" evidence="1">
    <location>
        <begin position="1"/>
        <end position="15"/>
    </location>
</feature>
<evidence type="ECO:0000313" key="4">
    <source>
        <dbReference type="Proteomes" id="UP000092993"/>
    </source>
</evidence>
<proteinExistence type="predicted"/>
<dbReference type="Proteomes" id="UP000092993">
    <property type="component" value="Unassembled WGS sequence"/>
</dbReference>
<reference evidence="3 4" key="1">
    <citation type="submission" date="2016-03" db="EMBL/GenBank/DDBJ databases">
        <title>Whole genome sequencing of Grifola frondosa 9006-11.</title>
        <authorList>
            <person name="Min B."/>
            <person name="Park H."/>
            <person name="Kim J.-G."/>
            <person name="Cho H."/>
            <person name="Oh Y.-L."/>
            <person name="Kong W.-S."/>
            <person name="Choi I.-G."/>
        </authorList>
    </citation>
    <scope>NUCLEOTIDE SEQUENCE [LARGE SCALE GENOMIC DNA]</scope>
    <source>
        <strain evidence="3 4">9006-11</strain>
    </source>
</reference>
<comment type="caution">
    <text evidence="3">The sequence shown here is derived from an EMBL/GenBank/DDBJ whole genome shotgun (WGS) entry which is preliminary data.</text>
</comment>
<dbReference type="OrthoDB" id="2123952at2759"/>